<evidence type="ECO:0000256" key="1">
    <source>
        <dbReference type="ARBA" id="ARBA00022723"/>
    </source>
</evidence>
<dbReference type="InterPro" id="IPR030393">
    <property type="entry name" value="G_ENGB_dom"/>
</dbReference>
<dbReference type="EMBL" id="VXIT01000002">
    <property type="protein sequence ID" value="KAA6414771.1"/>
    <property type="molecule type" value="Genomic_DNA"/>
</dbReference>
<gene>
    <name evidence="7" type="ORF">FRX48_01521</name>
</gene>
<dbReference type="PANTHER" id="PTHR46498">
    <property type="entry name" value="GTP-BINDING PROTEIN 8"/>
    <property type="match status" value="1"/>
</dbReference>
<comment type="caution">
    <text evidence="7">The sequence shown here is derived from an EMBL/GenBank/DDBJ whole genome shotgun (WGS) entry which is preliminary data.</text>
</comment>
<dbReference type="GO" id="GO:0005739">
    <property type="term" value="C:mitochondrion"/>
    <property type="evidence" value="ECO:0007669"/>
    <property type="project" value="TreeGrafter"/>
</dbReference>
<accession>A0A5M8PYD8</accession>
<keyword evidence="3" id="KW-0460">Magnesium</keyword>
<evidence type="ECO:0000256" key="4">
    <source>
        <dbReference type="ARBA" id="ARBA00023134"/>
    </source>
</evidence>
<keyword evidence="2" id="KW-0547">Nucleotide-binding</keyword>
<sequence>MKKYAKVSVSSLLSGLGASKTPTLTYTSLSSESCTTAFDNPMSIFARGRWCIRHAYRPTLRCNGTSTATDEPRPATLEPGPQPQHASSAPFSLSDAVLSFYWDTAPPTPHQLAHAERFFLAHPPSLLYSASKFRTVKLTSIPEVAFLGRSNVGKSSLLNALLGRNMCHTSSKPGRTKTMNGFAVGGEDAVGNPGRLVVQDMMGYGKGSREDWGTEIMKYLAGRKQLRRAFLLVDSKHGLKNSDEQLLALLRQKAIPHQVILSKVDRIVWPYRKLPSAEKLKRGARELSEIVEGVRGKVQPKTNDGPGALGEILTCSAERSLEHGKKLGINSIRWAVLAATGLGSQRKNRVPVEFAIDHSLATAQPLSPSASA</sequence>
<dbReference type="CDD" id="cd01876">
    <property type="entry name" value="YihA_EngB"/>
    <property type="match status" value="1"/>
</dbReference>
<proteinExistence type="predicted"/>
<evidence type="ECO:0000313" key="8">
    <source>
        <dbReference type="Proteomes" id="UP000324767"/>
    </source>
</evidence>
<dbReference type="InterPro" id="IPR052279">
    <property type="entry name" value="EngB_GTPase"/>
</dbReference>
<organism evidence="7 8">
    <name type="scientific">Lasallia pustulata</name>
    <dbReference type="NCBI Taxonomy" id="136370"/>
    <lineage>
        <taxon>Eukaryota</taxon>
        <taxon>Fungi</taxon>
        <taxon>Dikarya</taxon>
        <taxon>Ascomycota</taxon>
        <taxon>Pezizomycotina</taxon>
        <taxon>Lecanoromycetes</taxon>
        <taxon>OSLEUM clade</taxon>
        <taxon>Umbilicariomycetidae</taxon>
        <taxon>Umbilicariales</taxon>
        <taxon>Umbilicariaceae</taxon>
        <taxon>Lasallia</taxon>
    </lineage>
</organism>
<evidence type="ECO:0000256" key="3">
    <source>
        <dbReference type="ARBA" id="ARBA00022842"/>
    </source>
</evidence>
<reference evidence="7 8" key="1">
    <citation type="submission" date="2019-09" db="EMBL/GenBank/DDBJ databases">
        <title>The hologenome of the rock-dwelling lichen Lasallia pustulata.</title>
        <authorList>
            <person name="Greshake Tzovaras B."/>
            <person name="Segers F."/>
            <person name="Bicker A."/>
            <person name="Dal Grande F."/>
            <person name="Otte J."/>
            <person name="Hankeln T."/>
            <person name="Schmitt I."/>
            <person name="Ebersberger I."/>
        </authorList>
    </citation>
    <scope>NUCLEOTIDE SEQUENCE [LARGE SCALE GENOMIC DNA]</scope>
    <source>
        <strain evidence="7">A1-1</strain>
    </source>
</reference>
<feature type="region of interest" description="Disordered" evidence="5">
    <location>
        <begin position="62"/>
        <end position="89"/>
    </location>
</feature>
<dbReference type="OrthoDB" id="391988at2759"/>
<dbReference type="Pfam" id="PF01926">
    <property type="entry name" value="MMR_HSR1"/>
    <property type="match status" value="1"/>
</dbReference>
<dbReference type="Proteomes" id="UP000324767">
    <property type="component" value="Unassembled WGS sequence"/>
</dbReference>
<dbReference type="InterPro" id="IPR027417">
    <property type="entry name" value="P-loop_NTPase"/>
</dbReference>
<evidence type="ECO:0000256" key="5">
    <source>
        <dbReference type="SAM" id="MobiDB-lite"/>
    </source>
</evidence>
<dbReference type="AlphaFoldDB" id="A0A5M8PYD8"/>
<dbReference type="PROSITE" id="PS51706">
    <property type="entry name" value="G_ENGB"/>
    <property type="match status" value="1"/>
</dbReference>
<dbReference type="PANTHER" id="PTHR46498:SF1">
    <property type="entry name" value="GTP-BINDING PROTEIN 8"/>
    <property type="match status" value="1"/>
</dbReference>
<dbReference type="InterPro" id="IPR006073">
    <property type="entry name" value="GTP-bd"/>
</dbReference>
<keyword evidence="4" id="KW-0342">GTP-binding</keyword>
<dbReference type="GO" id="GO:0046872">
    <property type="term" value="F:metal ion binding"/>
    <property type="evidence" value="ECO:0007669"/>
    <property type="project" value="UniProtKB-KW"/>
</dbReference>
<dbReference type="SUPFAM" id="SSF52540">
    <property type="entry name" value="P-loop containing nucleoside triphosphate hydrolases"/>
    <property type="match status" value="1"/>
</dbReference>
<feature type="domain" description="EngB-type G" evidence="6">
    <location>
        <begin position="140"/>
        <end position="342"/>
    </location>
</feature>
<evidence type="ECO:0000256" key="2">
    <source>
        <dbReference type="ARBA" id="ARBA00022741"/>
    </source>
</evidence>
<dbReference type="Gene3D" id="3.40.50.300">
    <property type="entry name" value="P-loop containing nucleotide triphosphate hydrolases"/>
    <property type="match status" value="1"/>
</dbReference>
<dbReference type="GO" id="GO:0005525">
    <property type="term" value="F:GTP binding"/>
    <property type="evidence" value="ECO:0007669"/>
    <property type="project" value="UniProtKB-KW"/>
</dbReference>
<evidence type="ECO:0000259" key="6">
    <source>
        <dbReference type="PROSITE" id="PS51706"/>
    </source>
</evidence>
<evidence type="ECO:0000313" key="7">
    <source>
        <dbReference type="EMBL" id="KAA6414771.1"/>
    </source>
</evidence>
<protein>
    <recommendedName>
        <fullName evidence="6">EngB-type G domain-containing protein</fullName>
    </recommendedName>
</protein>
<name>A0A5M8PYD8_9LECA</name>
<keyword evidence="1" id="KW-0479">Metal-binding</keyword>